<name>A0A4U5NVL0_STECR</name>
<evidence type="ECO:0000313" key="2">
    <source>
        <dbReference type="Proteomes" id="UP000298663"/>
    </source>
</evidence>
<comment type="caution">
    <text evidence="1">The sequence shown here is derived from an EMBL/GenBank/DDBJ whole genome shotgun (WGS) entry which is preliminary data.</text>
</comment>
<sequence>MGNFSFANLNATRHNVNVRRVVDVIKVHFFSAHRIRTQHGLPVVGRPTSFPRRGKSLLIDEPTCRAPENCPPLLCRCLSSSSFAATAIK</sequence>
<reference evidence="1 2" key="2">
    <citation type="journal article" date="2019" name="G3 (Bethesda)">
        <title>Hybrid Assembly of the Genome of the Entomopathogenic Nematode Steinernema carpocapsae Identifies the X-Chromosome.</title>
        <authorList>
            <person name="Serra L."/>
            <person name="Macchietto M."/>
            <person name="Macias-Munoz A."/>
            <person name="McGill C.J."/>
            <person name="Rodriguez I.M."/>
            <person name="Rodriguez B."/>
            <person name="Murad R."/>
            <person name="Mortazavi A."/>
        </authorList>
    </citation>
    <scope>NUCLEOTIDE SEQUENCE [LARGE SCALE GENOMIC DNA]</scope>
    <source>
        <strain evidence="1 2">ALL</strain>
    </source>
</reference>
<protein>
    <submittedName>
        <fullName evidence="1">Uncharacterized protein</fullName>
    </submittedName>
</protein>
<gene>
    <name evidence="1" type="ORF">L596_011970</name>
</gene>
<accession>A0A4U5NVL0</accession>
<proteinExistence type="predicted"/>
<reference evidence="1 2" key="1">
    <citation type="journal article" date="2015" name="Genome Biol.">
        <title>Comparative genomics of Steinernema reveals deeply conserved gene regulatory networks.</title>
        <authorList>
            <person name="Dillman A.R."/>
            <person name="Macchietto M."/>
            <person name="Porter C.F."/>
            <person name="Rogers A."/>
            <person name="Williams B."/>
            <person name="Antoshechkin I."/>
            <person name="Lee M.M."/>
            <person name="Goodwin Z."/>
            <person name="Lu X."/>
            <person name="Lewis E.E."/>
            <person name="Goodrich-Blair H."/>
            <person name="Stock S.P."/>
            <person name="Adams B.J."/>
            <person name="Sternberg P.W."/>
            <person name="Mortazavi A."/>
        </authorList>
    </citation>
    <scope>NUCLEOTIDE SEQUENCE [LARGE SCALE GENOMIC DNA]</scope>
    <source>
        <strain evidence="1 2">ALL</strain>
    </source>
</reference>
<dbReference type="Proteomes" id="UP000298663">
    <property type="component" value="Unassembled WGS sequence"/>
</dbReference>
<organism evidence="1 2">
    <name type="scientific">Steinernema carpocapsae</name>
    <name type="common">Entomopathogenic nematode</name>
    <dbReference type="NCBI Taxonomy" id="34508"/>
    <lineage>
        <taxon>Eukaryota</taxon>
        <taxon>Metazoa</taxon>
        <taxon>Ecdysozoa</taxon>
        <taxon>Nematoda</taxon>
        <taxon>Chromadorea</taxon>
        <taxon>Rhabditida</taxon>
        <taxon>Tylenchina</taxon>
        <taxon>Panagrolaimomorpha</taxon>
        <taxon>Strongyloidoidea</taxon>
        <taxon>Steinernematidae</taxon>
        <taxon>Steinernema</taxon>
    </lineage>
</organism>
<dbReference type="AlphaFoldDB" id="A0A4U5NVL0"/>
<keyword evidence="2" id="KW-1185">Reference proteome</keyword>
<dbReference type="EMBL" id="AZBU02000003">
    <property type="protein sequence ID" value="TKR87597.1"/>
    <property type="molecule type" value="Genomic_DNA"/>
</dbReference>
<evidence type="ECO:0000313" key="1">
    <source>
        <dbReference type="EMBL" id="TKR87597.1"/>
    </source>
</evidence>